<evidence type="ECO:0000313" key="2">
    <source>
        <dbReference type="EMBL" id="MET3682986.1"/>
    </source>
</evidence>
<gene>
    <name evidence="2" type="ORF">ABID56_001076</name>
</gene>
<feature type="domain" description="Alpha-L-glutamate ligase-related protein ATP-grasp" evidence="1">
    <location>
        <begin position="287"/>
        <end position="448"/>
    </location>
</feature>
<proteinExistence type="predicted"/>
<organism evidence="2 3">
    <name type="scientific">Alkalibacillus flavidus</name>
    <dbReference type="NCBI Taxonomy" id="546021"/>
    <lineage>
        <taxon>Bacteria</taxon>
        <taxon>Bacillati</taxon>
        <taxon>Bacillota</taxon>
        <taxon>Bacilli</taxon>
        <taxon>Bacillales</taxon>
        <taxon>Bacillaceae</taxon>
        <taxon>Alkalibacillus</taxon>
    </lineage>
</organism>
<evidence type="ECO:0000313" key="3">
    <source>
        <dbReference type="Proteomes" id="UP001549167"/>
    </source>
</evidence>
<keyword evidence="3" id="KW-1185">Reference proteome</keyword>
<evidence type="ECO:0000259" key="1">
    <source>
        <dbReference type="Pfam" id="PF14397"/>
    </source>
</evidence>
<protein>
    <recommendedName>
        <fullName evidence="1">Alpha-L-glutamate ligase-related protein ATP-grasp domain-containing protein</fullName>
    </recommendedName>
</protein>
<dbReference type="Pfam" id="PF14397">
    <property type="entry name" value="ATPgrasp_ST"/>
    <property type="match status" value="1"/>
</dbReference>
<comment type="caution">
    <text evidence="2">The sequence shown here is derived from an EMBL/GenBank/DDBJ whole genome shotgun (WGS) entry which is preliminary data.</text>
</comment>
<dbReference type="EMBL" id="JBEPMX010000004">
    <property type="protein sequence ID" value="MET3682986.1"/>
    <property type="molecule type" value="Genomic_DNA"/>
</dbReference>
<dbReference type="InterPro" id="IPR039523">
    <property type="entry name" value="RimK-rel_E_lig_ATP-grasp"/>
</dbReference>
<name>A0ABV2KTS8_9BACI</name>
<reference evidence="2 3" key="1">
    <citation type="submission" date="2024-06" db="EMBL/GenBank/DDBJ databases">
        <title>Genomic Encyclopedia of Type Strains, Phase IV (KMG-IV): sequencing the most valuable type-strain genomes for metagenomic binning, comparative biology and taxonomic classification.</title>
        <authorList>
            <person name="Goeker M."/>
        </authorList>
    </citation>
    <scope>NUCLEOTIDE SEQUENCE [LARGE SCALE GENOMIC DNA]</scope>
    <source>
        <strain evidence="2 3">DSM 23520</strain>
    </source>
</reference>
<sequence length="466" mass="54182">MTNYSKELGIINNSLKAIQDIVNLKINLEQEQLITKYNSILHAFELLKERLSECSIFQSSLQAIEKRHVEVINYIEQQNIEDAFTIIETYILVEYDDLKNIIKNEQSLINNGIDTSSNTFEKLKQNNYLTNLDSKLTEEMKTYWSTYYGDHCPIDFSLHHAYQELTGKNEPRLITQNVLNYSVVPYLNDLNIGRYYSDKNVYDLLVTSDSHPENVIKRIRGYYFDSNNDPISREDVFKLLLKTEQDLIIKRSLADDGKAVKKLHFNAFSFYLNNQKVLLKDIENQFGSNFIVQKVVKQHSKMAAPHRYSVNTFRIITLRWNQEIHYLLSYAKFGANQEPMDNSGEGGVLVGISKDGVFNNYGLDAKAKKHYTHPTTGFNFKDLESFPNFENFITLARQLHKRILHHNYILWDIAAGEDGEPIFIEMNFRGTVWRAQLVAQKPIFGELTEDILTELDQFHSEQSVNK</sequence>
<accession>A0ABV2KTS8</accession>
<dbReference type="Proteomes" id="UP001549167">
    <property type="component" value="Unassembled WGS sequence"/>
</dbReference>
<dbReference type="RefSeq" id="WP_354219583.1">
    <property type="nucleotide sequence ID" value="NZ_JBEPMX010000004.1"/>
</dbReference>